<protein>
    <submittedName>
        <fullName evidence="1">BED-type domain-containing protein</fullName>
    </submittedName>
</protein>
<comment type="caution">
    <text evidence="1">The sequence shown here is derived from an EMBL/GenBank/DDBJ whole genome shotgun (WGS) entry which is preliminary data.</text>
</comment>
<evidence type="ECO:0000313" key="2">
    <source>
        <dbReference type="Proteomes" id="UP000829398"/>
    </source>
</evidence>
<dbReference type="EMBL" id="CM039174">
    <property type="protein sequence ID" value="KAH9750241.1"/>
    <property type="molecule type" value="Genomic_DNA"/>
</dbReference>
<reference evidence="2" key="1">
    <citation type="journal article" date="2023" name="Hortic. Res.">
        <title>A chromosome-level phased genome enabling allele-level studies in sweet orange: a case study on citrus Huanglongbing tolerance.</title>
        <authorList>
            <person name="Wu B."/>
            <person name="Yu Q."/>
            <person name="Deng Z."/>
            <person name="Duan Y."/>
            <person name="Luo F."/>
            <person name="Gmitter F. Jr."/>
        </authorList>
    </citation>
    <scope>NUCLEOTIDE SEQUENCE [LARGE SCALE GENOMIC DNA]</scope>
    <source>
        <strain evidence="2">cv. Valencia</strain>
    </source>
</reference>
<proteinExistence type="predicted"/>
<accession>A0ACB8K6W6</accession>
<name>A0ACB8K6W6_CITSI</name>
<organism evidence="1 2">
    <name type="scientific">Citrus sinensis</name>
    <name type="common">Sweet orange</name>
    <name type="synonym">Citrus aurantium var. sinensis</name>
    <dbReference type="NCBI Taxonomy" id="2711"/>
    <lineage>
        <taxon>Eukaryota</taxon>
        <taxon>Viridiplantae</taxon>
        <taxon>Streptophyta</taxon>
        <taxon>Embryophyta</taxon>
        <taxon>Tracheophyta</taxon>
        <taxon>Spermatophyta</taxon>
        <taxon>Magnoliopsida</taxon>
        <taxon>eudicotyledons</taxon>
        <taxon>Gunneridae</taxon>
        <taxon>Pentapetalae</taxon>
        <taxon>rosids</taxon>
        <taxon>malvids</taxon>
        <taxon>Sapindales</taxon>
        <taxon>Rutaceae</taxon>
        <taxon>Aurantioideae</taxon>
        <taxon>Citrus</taxon>
    </lineage>
</organism>
<evidence type="ECO:0000313" key="1">
    <source>
        <dbReference type="EMBL" id="KAH9750241.1"/>
    </source>
</evidence>
<keyword evidence="2" id="KW-1185">Reference proteome</keyword>
<sequence length="465" mass="52794">MLNVIALLSYIRRECDALKSSSISQGLCPDGLFEIIQIVVPAGLKLDALTGTIVVVPYICSNELAINYVKKKLKNWSENGLVLDGDFLHMRCCAHILNLIVNEGLKDLHVSISRIRNAVKYVKSSPARLKKFKICVEHERIEGAGLVVQDVSTRWNSTYLMLESALKFQKAFERMEDDDQHYVSYFKEDGGPPNSDDWENANVFVLFLKSFYDIILKFSGSMYVTSNLYFHEMCSIHSDLTSLIESSDDLVLSKMATIKICDIFVIDEVGKKSEKMKNLLIRLYEYYKDLDTKIGGCGSSSDVGKSSIVDSRKFDKKVGFSKLSSVAKFKQRIRKYDCVEMKNEVERYLLEPCEHVDDDDFEILAWWKMNSIKYRVLSHIAKDVFAIPISTVASESAFSTGGRIIDSFRSSLSPKMVEALICSQNWLLHTFVPLQDEPTMEELEFYEAMMSEFGSSATTEAMTLD</sequence>
<gene>
    <name evidence="1" type="ORF">KPL71_013808</name>
</gene>
<dbReference type="Proteomes" id="UP000829398">
    <property type="component" value="Chromosome 5"/>
</dbReference>